<sequence length="251" mass="27047">MKSLWQEWLGAVIFYTCLPLPPRCPIKLAGAAKWCPGVGVLIGGLLFGADWLLDLLYLPRLVQGVLLVALWLGLTGGLHLDGAMDTADGLGVRDPQRRLAVMADSRSGAFGVMAAIVILLLKVSALASSTMPFSVLWAAVWGRVAQVWAIARYPYLKPTGTGQIHKVSCRVPWDFWPSGLVLSLMSVILPLSLGQLLYLHSLGLLLMLLVPAWFYHQVGGHTGDTYGAVVEWNEALMLVGLSVAQGALPPL</sequence>
<dbReference type="GO" id="GO:0051073">
    <property type="term" value="F:adenosylcobinamide-GDP ribazoletransferase activity"/>
    <property type="evidence" value="ECO:0007669"/>
    <property type="project" value="UniProtKB-UniRule"/>
</dbReference>
<evidence type="ECO:0000256" key="18">
    <source>
        <dbReference type="ARBA" id="ARBA00049504"/>
    </source>
</evidence>
<reference evidence="21" key="2">
    <citation type="journal article" date="2022" name="Front. Microbiol.">
        <title>Comparative Genomic Analysis Revealed Distinct Molecular Components and Organization of CO2-Concentrating Mechanism in Thermophilic Cyanobacteria.</title>
        <authorList>
            <person name="Tang J."/>
            <person name="Zhou H."/>
            <person name="Yao D."/>
            <person name="Riaz S."/>
            <person name="You D."/>
            <person name="Klepacz-Smolka A."/>
            <person name="Daroch M."/>
        </authorList>
    </citation>
    <scope>NUCLEOTIDE SEQUENCE [LARGE SCALE GENOMIC DNA]</scope>
    <source>
        <strain evidence="21">PCC 6715</strain>
    </source>
</reference>
<keyword evidence="8 19" id="KW-0169">Cobalamin biosynthesis</keyword>
<evidence type="ECO:0000256" key="9">
    <source>
        <dbReference type="ARBA" id="ARBA00022679"/>
    </source>
</evidence>
<dbReference type="GO" id="GO:0005886">
    <property type="term" value="C:plasma membrane"/>
    <property type="evidence" value="ECO:0007669"/>
    <property type="project" value="UniProtKB-SubCell"/>
</dbReference>
<evidence type="ECO:0000256" key="3">
    <source>
        <dbReference type="ARBA" id="ARBA00004663"/>
    </source>
</evidence>
<evidence type="ECO:0000256" key="13">
    <source>
        <dbReference type="ARBA" id="ARBA00023136"/>
    </source>
</evidence>
<comment type="catalytic activity">
    <reaction evidence="17 19">
        <text>alpha-ribazole + adenosylcob(III)inamide-GDP = adenosylcob(III)alamin + GMP + H(+)</text>
        <dbReference type="Rhea" id="RHEA:16049"/>
        <dbReference type="ChEBI" id="CHEBI:10329"/>
        <dbReference type="ChEBI" id="CHEBI:15378"/>
        <dbReference type="ChEBI" id="CHEBI:18408"/>
        <dbReference type="ChEBI" id="CHEBI:58115"/>
        <dbReference type="ChEBI" id="CHEBI:60487"/>
        <dbReference type="EC" id="2.7.8.26"/>
    </reaction>
</comment>
<evidence type="ECO:0000256" key="7">
    <source>
        <dbReference type="ARBA" id="ARBA00022475"/>
    </source>
</evidence>
<comment type="similarity">
    <text evidence="4 19">Belongs to the CobS family.</text>
</comment>
<feature type="transmembrane region" description="Helical" evidence="19">
    <location>
        <begin position="171"/>
        <end position="191"/>
    </location>
</feature>
<comment type="pathway">
    <text evidence="3 19">Cofactor biosynthesis; adenosylcobalamin biosynthesis; adenosylcobalamin from cob(II)yrinate a,c-diamide: step 7/7.</text>
</comment>
<gene>
    <name evidence="19" type="primary">cobS</name>
    <name evidence="20" type="ORF">BRW62_00615</name>
</gene>
<keyword evidence="13 19" id="KW-0472">Membrane</keyword>
<dbReference type="AlphaFoldDB" id="A0A2D2PZ22"/>
<keyword evidence="10 19" id="KW-0812">Transmembrane</keyword>
<organism evidence="20 21">
    <name type="scientific">Parathermosynechococcus lividus PCC 6715</name>
    <dbReference type="NCBI Taxonomy" id="1917166"/>
    <lineage>
        <taxon>Bacteria</taxon>
        <taxon>Bacillati</taxon>
        <taxon>Cyanobacteriota</taxon>
        <taxon>Cyanophyceae</taxon>
        <taxon>Acaryochloridales</taxon>
        <taxon>Thermosynechococcaceae</taxon>
        <taxon>Parathermosynechococcus</taxon>
    </lineage>
</organism>
<keyword evidence="11 19" id="KW-0460">Magnesium</keyword>
<dbReference type="Proteomes" id="UP000231057">
    <property type="component" value="Chromosome"/>
</dbReference>
<dbReference type="PANTHER" id="PTHR34148">
    <property type="entry name" value="ADENOSYLCOBINAMIDE-GDP RIBAZOLETRANSFERASE"/>
    <property type="match status" value="1"/>
</dbReference>
<keyword evidence="12 19" id="KW-1133">Transmembrane helix</keyword>
<evidence type="ECO:0000313" key="21">
    <source>
        <dbReference type="Proteomes" id="UP000231057"/>
    </source>
</evidence>
<feature type="transmembrane region" description="Helical" evidence="19">
    <location>
        <begin position="55"/>
        <end position="74"/>
    </location>
</feature>
<feature type="transmembrane region" description="Helical" evidence="19">
    <location>
        <begin position="133"/>
        <end position="151"/>
    </location>
</feature>
<evidence type="ECO:0000256" key="16">
    <source>
        <dbReference type="ARBA" id="ARBA00032853"/>
    </source>
</evidence>
<dbReference type="NCBIfam" id="TIGR00317">
    <property type="entry name" value="cobS"/>
    <property type="match status" value="1"/>
</dbReference>
<evidence type="ECO:0000256" key="15">
    <source>
        <dbReference type="ARBA" id="ARBA00032605"/>
    </source>
</evidence>
<dbReference type="KEGG" id="slw:BRW62_00615"/>
<name>A0A2D2PZ22_PARLV</name>
<dbReference type="InterPro" id="IPR003805">
    <property type="entry name" value="CobS"/>
</dbReference>
<dbReference type="EC" id="2.7.8.26" evidence="5 19"/>
<proteinExistence type="inferred from homology"/>
<evidence type="ECO:0000256" key="19">
    <source>
        <dbReference type="HAMAP-Rule" id="MF_00719"/>
    </source>
</evidence>
<dbReference type="UniPathway" id="UPA00148">
    <property type="reaction ID" value="UER00238"/>
</dbReference>
<comment type="catalytic activity">
    <reaction evidence="18 19">
        <text>alpha-ribazole 5'-phosphate + adenosylcob(III)inamide-GDP = adenosylcob(III)alamin 5'-phosphate + GMP + H(+)</text>
        <dbReference type="Rhea" id="RHEA:23560"/>
        <dbReference type="ChEBI" id="CHEBI:15378"/>
        <dbReference type="ChEBI" id="CHEBI:57918"/>
        <dbReference type="ChEBI" id="CHEBI:58115"/>
        <dbReference type="ChEBI" id="CHEBI:60487"/>
        <dbReference type="ChEBI" id="CHEBI:60493"/>
        <dbReference type="EC" id="2.7.8.26"/>
    </reaction>
</comment>
<evidence type="ECO:0000256" key="12">
    <source>
        <dbReference type="ARBA" id="ARBA00022989"/>
    </source>
</evidence>
<comment type="function">
    <text evidence="14 19">Joins adenosylcobinamide-GDP and alpha-ribazole to generate adenosylcobalamin (Ado-cobalamin). Also synthesizes adenosylcobalamin 5'-phosphate from adenosylcobinamide-GDP and alpha-ribazole 5'-phosphate.</text>
</comment>
<reference evidence="20 21" key="1">
    <citation type="submission" date="2016-11" db="EMBL/GenBank/DDBJ databases">
        <title>Complete genome sequence of thermophilic cyanobacteria strain Synechococcus sp. PCC6715.</title>
        <authorList>
            <person name="Tang J."/>
            <person name="Daroch M."/>
            <person name="Liang Y."/>
            <person name="Jiang D."/>
            <person name="Shah M."/>
        </authorList>
    </citation>
    <scope>NUCLEOTIDE SEQUENCE [LARGE SCALE GENOMIC DNA]</scope>
    <source>
        <strain evidence="20 21">PCC 6715</strain>
    </source>
</reference>
<dbReference type="RefSeq" id="WP_099797638.1">
    <property type="nucleotide sequence ID" value="NZ_CP018092.1"/>
</dbReference>
<accession>A0A2D2PZ22</accession>
<evidence type="ECO:0000256" key="6">
    <source>
        <dbReference type="ARBA" id="ARBA00015850"/>
    </source>
</evidence>
<evidence type="ECO:0000256" key="10">
    <source>
        <dbReference type="ARBA" id="ARBA00022692"/>
    </source>
</evidence>
<dbReference type="HAMAP" id="MF_00719">
    <property type="entry name" value="CobS"/>
    <property type="match status" value="1"/>
</dbReference>
<dbReference type="GO" id="GO:0008818">
    <property type="term" value="F:cobalamin 5'-phosphate synthase activity"/>
    <property type="evidence" value="ECO:0007669"/>
    <property type="project" value="UniProtKB-UniRule"/>
</dbReference>
<evidence type="ECO:0000256" key="5">
    <source>
        <dbReference type="ARBA" id="ARBA00013200"/>
    </source>
</evidence>
<keyword evidence="7 19" id="KW-1003">Cell membrane</keyword>
<dbReference type="GO" id="GO:0009236">
    <property type="term" value="P:cobalamin biosynthetic process"/>
    <property type="evidence" value="ECO:0007669"/>
    <property type="project" value="UniProtKB-UniRule"/>
</dbReference>
<dbReference type="EMBL" id="CP018092">
    <property type="protein sequence ID" value="ATS17495.1"/>
    <property type="molecule type" value="Genomic_DNA"/>
</dbReference>
<comment type="subcellular location">
    <subcellularLocation>
        <location evidence="2 19">Cell membrane</location>
        <topology evidence="2 19">Multi-pass membrane protein</topology>
    </subcellularLocation>
</comment>
<feature type="transmembrane region" description="Helical" evidence="19">
    <location>
        <begin position="107"/>
        <end position="127"/>
    </location>
</feature>
<evidence type="ECO:0000256" key="14">
    <source>
        <dbReference type="ARBA" id="ARBA00025228"/>
    </source>
</evidence>
<protein>
    <recommendedName>
        <fullName evidence="6 19">Adenosylcobinamide-GDP ribazoletransferase</fullName>
        <ecNumber evidence="5 19">2.7.8.26</ecNumber>
    </recommendedName>
    <alternativeName>
        <fullName evidence="16 19">Cobalamin synthase</fullName>
    </alternativeName>
    <alternativeName>
        <fullName evidence="15 19">Cobalamin-5'-phosphate synthase</fullName>
    </alternativeName>
</protein>
<evidence type="ECO:0000256" key="4">
    <source>
        <dbReference type="ARBA" id="ARBA00010561"/>
    </source>
</evidence>
<dbReference type="PANTHER" id="PTHR34148:SF1">
    <property type="entry name" value="ADENOSYLCOBINAMIDE-GDP RIBAZOLETRANSFERASE"/>
    <property type="match status" value="1"/>
</dbReference>
<evidence type="ECO:0000256" key="1">
    <source>
        <dbReference type="ARBA" id="ARBA00001946"/>
    </source>
</evidence>
<feature type="transmembrane region" description="Helical" evidence="19">
    <location>
        <begin position="197"/>
        <end position="215"/>
    </location>
</feature>
<evidence type="ECO:0000256" key="11">
    <source>
        <dbReference type="ARBA" id="ARBA00022842"/>
    </source>
</evidence>
<dbReference type="Pfam" id="PF02654">
    <property type="entry name" value="CobS"/>
    <property type="match status" value="1"/>
</dbReference>
<evidence type="ECO:0000256" key="8">
    <source>
        <dbReference type="ARBA" id="ARBA00022573"/>
    </source>
</evidence>
<dbReference type="OrthoDB" id="9794626at2"/>
<comment type="cofactor">
    <cofactor evidence="1 19">
        <name>Mg(2+)</name>
        <dbReference type="ChEBI" id="CHEBI:18420"/>
    </cofactor>
</comment>
<evidence type="ECO:0000313" key="20">
    <source>
        <dbReference type="EMBL" id="ATS17495.1"/>
    </source>
</evidence>
<keyword evidence="9 19" id="KW-0808">Transferase</keyword>
<keyword evidence="21" id="KW-1185">Reference proteome</keyword>
<evidence type="ECO:0000256" key="2">
    <source>
        <dbReference type="ARBA" id="ARBA00004651"/>
    </source>
</evidence>
<evidence type="ECO:0000256" key="17">
    <source>
        <dbReference type="ARBA" id="ARBA00048623"/>
    </source>
</evidence>